<dbReference type="PANTHER" id="PTHR13561">
    <property type="entry name" value="DNA REPLICATION REGULATOR DPB11-RELATED"/>
    <property type="match status" value="1"/>
</dbReference>
<dbReference type="CDD" id="cd17731">
    <property type="entry name" value="BRCT_TopBP1_rpt2_like"/>
    <property type="match status" value="1"/>
</dbReference>
<feature type="domain" description="BRCT" evidence="2">
    <location>
        <begin position="201"/>
        <end position="291"/>
    </location>
</feature>
<dbReference type="STRING" id="34508.A0A4U5PH55"/>
<dbReference type="InterPro" id="IPR036420">
    <property type="entry name" value="BRCT_dom_sf"/>
</dbReference>
<feature type="domain" description="BRCT" evidence="2">
    <location>
        <begin position="389"/>
        <end position="484"/>
    </location>
</feature>
<sequence>MNVATGSLIVCLDTRLILIERPYIFDHFQVAERWPHLQTSPRTSQAIIYVLDVRTLSDVEATDEDHEDAGLTFKVIFDAESTERRSSGNVREGGRLPKVDHPVYSATLSDAVITVTGYKTKEREDLKTKIQWMNGRFTGDFLGNVTHLIADQCNPEATKYKEAMKIGIPVVSAVWIDEAWRQVTKERCTVMMTLKEVIDKFKLPIFAGMVVTVSGLGVDSRSELSRLIVFHGGEFTCDMKRGKCTHLVTDKNVGEKVKRAKEWGTVKIVATKWIRRCVEKGIRIPEKLYSPMTKTRSTMGGSQTTSPDADVSFVPNHSFCLTPNTSFSVSRVPETPGLSKTLENLNQMTKECLIQKKLSGTEKTNLAKLHKKLSTVDPIENVDVKELGTFNNCLAGCGILLCGISEENVPKWRRILNITGASRCQIPDIDSARLTQIILGPEPVEEVLLSKIKNRSNVVPIVTPEWLLQSAQQRFKRPQQDFFHPLFDAERKALMTQNRPDEAKKRKIC</sequence>
<comment type="caution">
    <text evidence="3">The sequence shown here is derived from an EMBL/GenBank/DDBJ whole genome shotgun (WGS) entry which is preliminary data.</text>
</comment>
<dbReference type="SMART" id="SM00292">
    <property type="entry name" value="BRCT"/>
    <property type="match status" value="3"/>
</dbReference>
<organism evidence="3 4">
    <name type="scientific">Steinernema carpocapsae</name>
    <name type="common">Entomopathogenic nematode</name>
    <dbReference type="NCBI Taxonomy" id="34508"/>
    <lineage>
        <taxon>Eukaryota</taxon>
        <taxon>Metazoa</taxon>
        <taxon>Ecdysozoa</taxon>
        <taxon>Nematoda</taxon>
        <taxon>Chromadorea</taxon>
        <taxon>Rhabditida</taxon>
        <taxon>Tylenchina</taxon>
        <taxon>Panagrolaimomorpha</taxon>
        <taxon>Strongyloidoidea</taxon>
        <taxon>Steinernematidae</taxon>
        <taxon>Steinernema</taxon>
    </lineage>
</organism>
<protein>
    <recommendedName>
        <fullName evidence="2">BRCT domain-containing protein</fullName>
    </recommendedName>
</protein>
<feature type="domain" description="BRCT" evidence="2">
    <location>
        <begin position="103"/>
        <end position="178"/>
    </location>
</feature>
<dbReference type="GO" id="GO:0007095">
    <property type="term" value="P:mitotic G2 DNA damage checkpoint signaling"/>
    <property type="evidence" value="ECO:0007669"/>
    <property type="project" value="TreeGrafter"/>
</dbReference>
<evidence type="ECO:0000313" key="4">
    <source>
        <dbReference type="Proteomes" id="UP000298663"/>
    </source>
</evidence>
<dbReference type="InterPro" id="IPR001357">
    <property type="entry name" value="BRCT_dom"/>
</dbReference>
<dbReference type="OrthoDB" id="251770at2759"/>
<dbReference type="GO" id="GO:0033314">
    <property type="term" value="P:mitotic DNA replication checkpoint signaling"/>
    <property type="evidence" value="ECO:0007669"/>
    <property type="project" value="TreeGrafter"/>
</dbReference>
<evidence type="ECO:0000256" key="1">
    <source>
        <dbReference type="ARBA" id="ARBA00022737"/>
    </source>
</evidence>
<dbReference type="AlphaFoldDB" id="A0A4U5PH55"/>
<dbReference type="Gene3D" id="3.40.50.10190">
    <property type="entry name" value="BRCT domain"/>
    <property type="match status" value="3"/>
</dbReference>
<accession>A0A4U5PH55</accession>
<dbReference type="GO" id="GO:0006270">
    <property type="term" value="P:DNA replication initiation"/>
    <property type="evidence" value="ECO:0007669"/>
    <property type="project" value="TreeGrafter"/>
</dbReference>
<dbReference type="InterPro" id="IPR059215">
    <property type="entry name" value="BRCT2_TopBP1-like"/>
</dbReference>
<dbReference type="PANTHER" id="PTHR13561:SF20">
    <property type="entry name" value="DNA TOPOISOMERASE 2-BINDING PROTEIN 1"/>
    <property type="match status" value="1"/>
</dbReference>
<keyword evidence="4" id="KW-1185">Reference proteome</keyword>
<reference evidence="3 4" key="2">
    <citation type="journal article" date="2019" name="G3 (Bethesda)">
        <title>Hybrid Assembly of the Genome of the Entomopathogenic Nematode Steinernema carpocapsae Identifies the X-Chromosome.</title>
        <authorList>
            <person name="Serra L."/>
            <person name="Macchietto M."/>
            <person name="Macias-Munoz A."/>
            <person name="McGill C.J."/>
            <person name="Rodriguez I.M."/>
            <person name="Rodriguez B."/>
            <person name="Murad R."/>
            <person name="Mortazavi A."/>
        </authorList>
    </citation>
    <scope>NUCLEOTIDE SEQUENCE [LARGE SCALE GENOMIC DNA]</scope>
    <source>
        <strain evidence="3 4">ALL</strain>
    </source>
</reference>
<evidence type="ECO:0000313" key="3">
    <source>
        <dbReference type="EMBL" id="TKR95868.1"/>
    </source>
</evidence>
<gene>
    <name evidence="3" type="ORF">L596_009980</name>
</gene>
<dbReference type="Pfam" id="PF12738">
    <property type="entry name" value="PTCB-BRCT"/>
    <property type="match status" value="2"/>
</dbReference>
<name>A0A4U5PH55_STECR</name>
<reference evidence="3 4" key="1">
    <citation type="journal article" date="2015" name="Genome Biol.">
        <title>Comparative genomics of Steinernema reveals deeply conserved gene regulatory networks.</title>
        <authorList>
            <person name="Dillman A.R."/>
            <person name="Macchietto M."/>
            <person name="Porter C.F."/>
            <person name="Rogers A."/>
            <person name="Williams B."/>
            <person name="Antoshechkin I."/>
            <person name="Lee M.M."/>
            <person name="Goodwin Z."/>
            <person name="Lu X."/>
            <person name="Lewis E.E."/>
            <person name="Goodrich-Blair H."/>
            <person name="Stock S.P."/>
            <person name="Adams B.J."/>
            <person name="Sternberg P.W."/>
            <person name="Mortazavi A."/>
        </authorList>
    </citation>
    <scope>NUCLEOTIDE SEQUENCE [LARGE SCALE GENOMIC DNA]</scope>
    <source>
        <strain evidence="3 4">ALL</strain>
    </source>
</reference>
<keyword evidence="1" id="KW-0677">Repeat</keyword>
<proteinExistence type="predicted"/>
<evidence type="ECO:0000259" key="2">
    <source>
        <dbReference type="PROSITE" id="PS50172"/>
    </source>
</evidence>
<dbReference type="SUPFAM" id="SSF52113">
    <property type="entry name" value="BRCT domain"/>
    <property type="match status" value="3"/>
</dbReference>
<dbReference type="EMBL" id="AZBU02000002">
    <property type="protein sequence ID" value="TKR95868.1"/>
    <property type="molecule type" value="Genomic_DNA"/>
</dbReference>
<dbReference type="PROSITE" id="PS50172">
    <property type="entry name" value="BRCT"/>
    <property type="match status" value="3"/>
</dbReference>
<dbReference type="Proteomes" id="UP000298663">
    <property type="component" value="Unassembled WGS sequence"/>
</dbReference>